<evidence type="ECO:0000313" key="1">
    <source>
        <dbReference type="EMBL" id="MDV7216250.1"/>
    </source>
</evidence>
<evidence type="ECO:0008006" key="3">
    <source>
        <dbReference type="Google" id="ProtNLM"/>
    </source>
</evidence>
<accession>A0ABU4F6Q6</accession>
<keyword evidence="2" id="KW-1185">Reference proteome</keyword>
<evidence type="ECO:0000313" key="2">
    <source>
        <dbReference type="Proteomes" id="UP001187346"/>
    </source>
</evidence>
<dbReference type="EMBL" id="JAWMAJ010000024">
    <property type="protein sequence ID" value="MDV7216250.1"/>
    <property type="molecule type" value="Genomic_DNA"/>
</dbReference>
<proteinExistence type="predicted"/>
<reference evidence="1 2" key="1">
    <citation type="submission" date="2023-10" db="EMBL/GenBank/DDBJ databases">
        <title>Characterization of rhizosphere-enriched actinobacteria from wheat plants lab-grown on chernevaya soil.</title>
        <authorList>
            <person name="Tikhonova E.N."/>
            <person name="Konopkin A."/>
            <person name="Kravchenko I.K."/>
        </authorList>
    </citation>
    <scope>NUCLEOTIDE SEQUENCE [LARGE SCALE GENOMIC DNA]</scope>
    <source>
        <strain evidence="1 2">RR29</strain>
    </source>
</reference>
<organism evidence="1 2">
    <name type="scientific">Streptomyces prunicolor</name>
    <dbReference type="NCBI Taxonomy" id="67348"/>
    <lineage>
        <taxon>Bacteria</taxon>
        <taxon>Bacillati</taxon>
        <taxon>Actinomycetota</taxon>
        <taxon>Actinomycetes</taxon>
        <taxon>Kitasatosporales</taxon>
        <taxon>Streptomycetaceae</taxon>
        <taxon>Streptomyces</taxon>
    </lineage>
</organism>
<dbReference type="Proteomes" id="UP001187346">
    <property type="component" value="Unassembled WGS sequence"/>
</dbReference>
<protein>
    <recommendedName>
        <fullName evidence="3">Lipoprotein</fullName>
    </recommendedName>
</protein>
<dbReference type="RefSeq" id="WP_317770959.1">
    <property type="nucleotide sequence ID" value="NZ_JAWMAJ010000024.1"/>
</dbReference>
<sequence length="385" mass="40619">MLALCLLLGSLVGCGGQPAANSAKAAVQSLLDRQSAAVLHHDGTAYARTGARTAYENLSAVPLASWSYRLTSLHRAGATATADAQLSYRVKGYDTAPVTVGRALTLRLTADGQWYVASDKPAKKSGQQLWDQGKVSVVKGAHSLVMGVGRSVDSLRDFRALADHAVPAVSAAWGTDWTRHVVVLVPGSLDGMAGLLGSPAASYRGIAAVTTGEAGGSGSAPADRIIVNPDAYAVLGSVGKQVVLTHETTHVATRAHTTPATPLWLSEGYADWIGYRGTGRTPTQAAPELSRAVQDGDLPTALPTDKDFGFSSEATELARAYEGGWMACRMIQDRWGVDQLGKFYRAVGSHQKRAGAVEGAMKSVLGVTLEEFTEQWRDYLRAQLA</sequence>
<name>A0ABU4F6Q6_9ACTN</name>
<comment type="caution">
    <text evidence="1">The sequence shown here is derived from an EMBL/GenBank/DDBJ whole genome shotgun (WGS) entry which is preliminary data.</text>
</comment>
<gene>
    <name evidence="1" type="ORF">R5A26_09810</name>
</gene>